<feature type="region of interest" description="Disordered" evidence="2">
    <location>
        <begin position="331"/>
        <end position="413"/>
    </location>
</feature>
<organism evidence="3 4">
    <name type="scientific">Rhizophagus clarus</name>
    <dbReference type="NCBI Taxonomy" id="94130"/>
    <lineage>
        <taxon>Eukaryota</taxon>
        <taxon>Fungi</taxon>
        <taxon>Fungi incertae sedis</taxon>
        <taxon>Mucoromycota</taxon>
        <taxon>Glomeromycotina</taxon>
        <taxon>Glomeromycetes</taxon>
        <taxon>Glomerales</taxon>
        <taxon>Glomeraceae</taxon>
        <taxon>Rhizophagus</taxon>
    </lineage>
</organism>
<feature type="compositionally biased region" description="Polar residues" evidence="2">
    <location>
        <begin position="396"/>
        <end position="410"/>
    </location>
</feature>
<evidence type="ECO:0000313" key="4">
    <source>
        <dbReference type="Proteomes" id="UP000615446"/>
    </source>
</evidence>
<feature type="coiled-coil region" evidence="1">
    <location>
        <begin position="250"/>
        <end position="330"/>
    </location>
</feature>
<feature type="compositionally biased region" description="Acidic residues" evidence="2">
    <location>
        <begin position="345"/>
        <end position="354"/>
    </location>
</feature>
<comment type="caution">
    <text evidence="3">The sequence shown here is derived from an EMBL/GenBank/DDBJ whole genome shotgun (WGS) entry which is preliminary data.</text>
</comment>
<proteinExistence type="predicted"/>
<dbReference type="OrthoDB" id="10662703at2759"/>
<feature type="compositionally biased region" description="Polar residues" evidence="2">
    <location>
        <begin position="591"/>
        <end position="605"/>
    </location>
</feature>
<keyword evidence="1" id="KW-0175">Coiled coil</keyword>
<feature type="region of interest" description="Disordered" evidence="2">
    <location>
        <begin position="591"/>
        <end position="615"/>
    </location>
</feature>
<sequence>MAAIEHFMQTLAPYLSSLPNYDGQEPPDTYYVKLRNINKLVRPMAVAGFNAVARTNNMKNKMVGRFHPVPAQNPYNGNNTINNEAEFLNWLQGKYQEVMIGINRATLKALMSESFHPTDTPESYEKRIKPFVQGMVFADVLPYLYDHIPINMQLRIRITNPADLNAFFTELRNIWLEAGGHVNIPIQPSYQASPQGVTSAEIEKLNSKIASLETQLAESIQVHFKLAQRLQLPKNVVNSNNASIFDSYINQELEKRLGVIEINLAKLTKLVREDIKSAQYQCSEFSDYNNGELEKRLERIKAHLAKFDRNNTREKRLEKIKALLDKLTKDSKSRSSRVHMATVDEQSDPIFSDDDTSKPKNNDYNSDNSSASSDSGKRDMNFKVSNKSELRKVKQDINTSSAHNFSSEKGSQVKKCEPVLAQHQAEKDSDDEFIDGLMEIDFVQRKEPATDVVTVKCKIQRLVIPAGTVDPGANFPIMFEDISKRSKLEIDTKEKYDLRDIATTPTESLGIVRNVPVNFAPGYTIYANFAVVKYPKPMLILPNTLLDKYNYDLLASKRELRLECNGKEFFIPINMHKVKNKLEVNCTNITSESDASSTPDCISQDLSEDGTLKKK</sequence>
<evidence type="ECO:0000256" key="1">
    <source>
        <dbReference type="SAM" id="Coils"/>
    </source>
</evidence>
<accession>A0A8H3KZF2</accession>
<dbReference type="InterPro" id="IPR021109">
    <property type="entry name" value="Peptidase_aspartic_dom_sf"/>
</dbReference>
<feature type="compositionally biased region" description="Low complexity" evidence="2">
    <location>
        <begin position="362"/>
        <end position="374"/>
    </location>
</feature>
<dbReference type="Proteomes" id="UP000615446">
    <property type="component" value="Unassembled WGS sequence"/>
</dbReference>
<feature type="compositionally biased region" description="Basic and acidic residues" evidence="2">
    <location>
        <begin position="375"/>
        <end position="395"/>
    </location>
</feature>
<dbReference type="EMBL" id="BLAL01000029">
    <property type="protein sequence ID" value="GES77201.1"/>
    <property type="molecule type" value="Genomic_DNA"/>
</dbReference>
<protein>
    <submittedName>
        <fullName evidence="3">Uncharacterized protein</fullName>
    </submittedName>
</protein>
<reference evidence="3" key="1">
    <citation type="submission" date="2019-10" db="EMBL/GenBank/DDBJ databases">
        <title>Conservation and host-specific expression of non-tandemly repeated heterogenous ribosome RNA gene in arbuscular mycorrhizal fungi.</title>
        <authorList>
            <person name="Maeda T."/>
            <person name="Kobayashi Y."/>
            <person name="Nakagawa T."/>
            <person name="Ezawa T."/>
            <person name="Yamaguchi K."/>
            <person name="Bino T."/>
            <person name="Nishimoto Y."/>
            <person name="Shigenobu S."/>
            <person name="Kawaguchi M."/>
        </authorList>
    </citation>
    <scope>NUCLEOTIDE SEQUENCE</scope>
    <source>
        <strain evidence="3">HR1</strain>
    </source>
</reference>
<gene>
    <name evidence="3" type="ORF">RCL2_000458400</name>
</gene>
<dbReference type="AlphaFoldDB" id="A0A8H3KZF2"/>
<evidence type="ECO:0000256" key="2">
    <source>
        <dbReference type="SAM" id="MobiDB-lite"/>
    </source>
</evidence>
<dbReference type="Gene3D" id="2.40.70.10">
    <property type="entry name" value="Acid Proteases"/>
    <property type="match status" value="1"/>
</dbReference>
<evidence type="ECO:0000313" key="3">
    <source>
        <dbReference type="EMBL" id="GES77201.1"/>
    </source>
</evidence>
<name>A0A8H3KZF2_9GLOM</name>